<dbReference type="SUPFAM" id="SSF53756">
    <property type="entry name" value="UDP-Glycosyltransferase/glycogen phosphorylase"/>
    <property type="match status" value="1"/>
</dbReference>
<name>A0A2S5EGZ1_9BACT</name>
<comment type="caution">
    <text evidence="4">The sequence shown here is derived from an EMBL/GenBank/DDBJ whole genome shotgun (WGS) entry which is preliminary data.</text>
</comment>
<dbReference type="InterPro" id="IPR001296">
    <property type="entry name" value="Glyco_trans_1"/>
</dbReference>
<accession>A0A2S5EGZ1</accession>
<protein>
    <submittedName>
        <fullName evidence="4">Glycosyl transferase</fullName>
    </submittedName>
</protein>
<evidence type="ECO:0000259" key="2">
    <source>
        <dbReference type="Pfam" id="PF00534"/>
    </source>
</evidence>
<keyword evidence="5" id="KW-1185">Reference proteome</keyword>
<evidence type="ECO:0000313" key="4">
    <source>
        <dbReference type="EMBL" id="POZ92400.1"/>
    </source>
</evidence>
<dbReference type="PANTHER" id="PTHR46401:SF2">
    <property type="entry name" value="GLYCOSYLTRANSFERASE WBBK-RELATED"/>
    <property type="match status" value="1"/>
</dbReference>
<dbReference type="InterPro" id="IPR028098">
    <property type="entry name" value="Glyco_trans_4-like_N"/>
</dbReference>
<dbReference type="Gene3D" id="3.40.50.2000">
    <property type="entry name" value="Glycogen Phosphorylase B"/>
    <property type="match status" value="2"/>
</dbReference>
<dbReference type="EMBL" id="JALY01000156">
    <property type="protein sequence ID" value="POZ92400.1"/>
    <property type="molecule type" value="Genomic_DNA"/>
</dbReference>
<dbReference type="AlphaFoldDB" id="A0A2S5EGZ1"/>
<reference evidence="4 5" key="1">
    <citation type="submission" date="2014-01" db="EMBL/GenBank/DDBJ databases">
        <title>Comparative genomics of Petrotoga.</title>
        <authorList>
            <person name="Chow K."/>
            <person name="Charchuk R."/>
            <person name="Nesbo C.L."/>
        </authorList>
    </citation>
    <scope>NUCLEOTIDE SEQUENCE [LARGE SCALE GENOMIC DNA]</scope>
    <source>
        <strain evidence="4 5">DSM 16923</strain>
    </source>
</reference>
<dbReference type="RefSeq" id="WP_103898699.1">
    <property type="nucleotide sequence ID" value="NZ_JALY01000156.1"/>
</dbReference>
<dbReference type="GO" id="GO:0016757">
    <property type="term" value="F:glycosyltransferase activity"/>
    <property type="evidence" value="ECO:0007669"/>
    <property type="project" value="InterPro"/>
</dbReference>
<proteinExistence type="predicted"/>
<evidence type="ECO:0000256" key="1">
    <source>
        <dbReference type="ARBA" id="ARBA00022679"/>
    </source>
</evidence>
<sequence>MKVLQVNTVCGTGSTGRIAADIHKMLIEQGHESIVAYGRGTAHNCDNTIKIGNNLDFYRHALKTRILDEHGFGSKNATRKFLERVKNYNPDIIHLHNVHGYYINIELLFNFLREYNKPIVWTLHDCWAFTGHCSYFDFANCYKWETHCQKCPEKKSYPKSTFLDNSYDNFEKKKELFTGLKNMTLVTPSQWLANLVKRSFLKEYPVKVINNGIDLNVFKPTPSDFRKKYDLENKFIILGVASPWTRRKGLEYFIELSKMLSDKEAIILVGLSKKGIKDLPKNIVGITRTNSPKELAEIYTASDIYFNPTLEDNFPTTNLEALACGTPVITFNTGGSIETIDSSTGYIVEKGDLQEVKQIIQRTEKEGKDKYSKHCITRANNYYDKNKKFLEYIELYEKLGKEVQI</sequence>
<feature type="domain" description="Glycosyltransferase subfamily 4-like N-terminal" evidence="3">
    <location>
        <begin position="17"/>
        <end position="216"/>
    </location>
</feature>
<dbReference type="Pfam" id="PF13439">
    <property type="entry name" value="Glyco_transf_4"/>
    <property type="match status" value="1"/>
</dbReference>
<dbReference type="GO" id="GO:0009103">
    <property type="term" value="P:lipopolysaccharide biosynthetic process"/>
    <property type="evidence" value="ECO:0007669"/>
    <property type="project" value="TreeGrafter"/>
</dbReference>
<gene>
    <name evidence="4" type="ORF">AA81_07505</name>
</gene>
<evidence type="ECO:0000259" key="3">
    <source>
        <dbReference type="Pfam" id="PF13439"/>
    </source>
</evidence>
<keyword evidence="1 4" id="KW-0808">Transferase</keyword>
<feature type="domain" description="Glycosyl transferase family 1" evidence="2">
    <location>
        <begin position="225"/>
        <end position="379"/>
    </location>
</feature>
<organism evidence="4 5">
    <name type="scientific">Petrotoga halophila DSM 16923</name>
    <dbReference type="NCBI Taxonomy" id="1122953"/>
    <lineage>
        <taxon>Bacteria</taxon>
        <taxon>Thermotogati</taxon>
        <taxon>Thermotogota</taxon>
        <taxon>Thermotogae</taxon>
        <taxon>Petrotogales</taxon>
        <taxon>Petrotogaceae</taxon>
        <taxon>Petrotoga</taxon>
    </lineage>
</organism>
<dbReference type="PANTHER" id="PTHR46401">
    <property type="entry name" value="GLYCOSYLTRANSFERASE WBBK-RELATED"/>
    <property type="match status" value="1"/>
</dbReference>
<evidence type="ECO:0000313" key="5">
    <source>
        <dbReference type="Proteomes" id="UP000236950"/>
    </source>
</evidence>
<dbReference type="Pfam" id="PF00534">
    <property type="entry name" value="Glycos_transf_1"/>
    <property type="match status" value="1"/>
</dbReference>
<dbReference type="Proteomes" id="UP000236950">
    <property type="component" value="Unassembled WGS sequence"/>
</dbReference>